<evidence type="ECO:0000313" key="3">
    <source>
        <dbReference type="Proteomes" id="UP000749646"/>
    </source>
</evidence>
<evidence type="ECO:0000256" key="1">
    <source>
        <dbReference type="SAM" id="MobiDB-lite"/>
    </source>
</evidence>
<reference evidence="2" key="1">
    <citation type="journal article" date="2020" name="Fungal Divers.">
        <title>Resolving the Mortierellaceae phylogeny through synthesis of multi-gene phylogenetics and phylogenomics.</title>
        <authorList>
            <person name="Vandepol N."/>
            <person name="Liber J."/>
            <person name="Desiro A."/>
            <person name="Na H."/>
            <person name="Kennedy M."/>
            <person name="Barry K."/>
            <person name="Grigoriev I.V."/>
            <person name="Miller A.N."/>
            <person name="O'Donnell K."/>
            <person name="Stajich J.E."/>
            <person name="Bonito G."/>
        </authorList>
    </citation>
    <scope>NUCLEOTIDE SEQUENCE</scope>
    <source>
        <strain evidence="2">MES-2147</strain>
    </source>
</reference>
<name>A0A9P6IUD1_9FUNG</name>
<proteinExistence type="predicted"/>
<dbReference type="AlphaFoldDB" id="A0A9P6IUD1"/>
<sequence>MPNDHVLDVPEFPLDKHRFYVAGGVTQGSSNKCEVLFEYLVSSGRRQSAKLVISDKQFVPTAFEKTNPDVELFCKILDKEIKVGDEVLITGSIRFHACNIRRDNNKLQQYQRLIITKYEIGRKTYLLSKRFPDKNEAPNPPPQVHSTDNWIKAVNLHNRGILPQGSTGMNNAIIGTTSSLATDKSGQFLDQFNDMGLETDFDDNLSDLHEIEDNDERLDDSRRARKRHRTDEEDDTPTNLPRNVLPEAEQPFNVVVGNMAEQAADQSSIFRDRTLIMSETSSPRPTSSPPSSELLAYDQPNRVTCPRCTHKFTHDMISQ</sequence>
<comment type="caution">
    <text evidence="2">The sequence shown here is derived from an EMBL/GenBank/DDBJ whole genome shotgun (WGS) entry which is preliminary data.</text>
</comment>
<accession>A0A9P6IUD1</accession>
<feature type="non-terminal residue" evidence="2">
    <location>
        <position position="1"/>
    </location>
</feature>
<dbReference type="Proteomes" id="UP000749646">
    <property type="component" value="Unassembled WGS sequence"/>
</dbReference>
<evidence type="ECO:0000313" key="2">
    <source>
        <dbReference type="EMBL" id="KAF9948336.1"/>
    </source>
</evidence>
<feature type="region of interest" description="Disordered" evidence="1">
    <location>
        <begin position="212"/>
        <end position="247"/>
    </location>
</feature>
<keyword evidence="3" id="KW-1185">Reference proteome</keyword>
<protein>
    <submittedName>
        <fullName evidence="2">Uncharacterized protein</fullName>
    </submittedName>
</protein>
<gene>
    <name evidence="2" type="ORF">BGZ65_008141</name>
</gene>
<organism evidence="2 3">
    <name type="scientific">Modicella reniformis</name>
    <dbReference type="NCBI Taxonomy" id="1440133"/>
    <lineage>
        <taxon>Eukaryota</taxon>
        <taxon>Fungi</taxon>
        <taxon>Fungi incertae sedis</taxon>
        <taxon>Mucoromycota</taxon>
        <taxon>Mortierellomycotina</taxon>
        <taxon>Mortierellomycetes</taxon>
        <taxon>Mortierellales</taxon>
        <taxon>Mortierellaceae</taxon>
        <taxon>Modicella</taxon>
    </lineage>
</organism>
<dbReference type="EMBL" id="JAAAHW010007435">
    <property type="protein sequence ID" value="KAF9948336.1"/>
    <property type="molecule type" value="Genomic_DNA"/>
</dbReference>